<dbReference type="RefSeq" id="YP_009763340.1">
    <property type="nucleotide sequence ID" value="NC_047289.1"/>
</dbReference>
<evidence type="ECO:0000313" key="3">
    <source>
        <dbReference type="EMBL" id="QIS49117.1"/>
    </source>
</evidence>
<reference evidence="3" key="1">
    <citation type="journal article" date="2020" name="Mitochondrial DNA Part B Resour">
        <title>Complete mitogenome of the entomopathogenic fungus Metarhizium rileyi.</title>
        <authorList>
            <person name="Zhang S."/>
            <person name="Ren L.-Y."/>
            <person name="Zhang Y.-J."/>
        </authorList>
    </citation>
    <scope>NUCLEOTIDE SEQUENCE</scope>
    <source>
        <strain evidence="3">RCEF 4871</strain>
    </source>
</reference>
<name>A0A6H0B7H8_METRR</name>
<feature type="region of interest" description="Disordered" evidence="1">
    <location>
        <begin position="96"/>
        <end position="118"/>
    </location>
</feature>
<gene>
    <name evidence="3" type="primary">orf300</name>
</gene>
<keyword evidence="2" id="KW-1133">Transmembrane helix</keyword>
<accession>A0A6H0B7H8</accession>
<geneLocation type="mitochondrion" evidence="3"/>
<proteinExistence type="predicted"/>
<keyword evidence="2" id="KW-0472">Membrane</keyword>
<feature type="transmembrane region" description="Helical" evidence="2">
    <location>
        <begin position="9"/>
        <end position="26"/>
    </location>
</feature>
<evidence type="ECO:0000256" key="2">
    <source>
        <dbReference type="SAM" id="Phobius"/>
    </source>
</evidence>
<feature type="compositionally biased region" description="Polar residues" evidence="1">
    <location>
        <begin position="105"/>
        <end position="118"/>
    </location>
</feature>
<feature type="transmembrane region" description="Helical" evidence="2">
    <location>
        <begin position="32"/>
        <end position="54"/>
    </location>
</feature>
<dbReference type="GeneID" id="54603160"/>
<dbReference type="EMBL" id="MT107156">
    <property type="protein sequence ID" value="QIS49117.1"/>
    <property type="molecule type" value="Genomic_DNA"/>
</dbReference>
<keyword evidence="3" id="KW-0496">Mitochondrion</keyword>
<evidence type="ECO:0000256" key="1">
    <source>
        <dbReference type="SAM" id="MobiDB-lite"/>
    </source>
</evidence>
<keyword evidence="2" id="KW-0812">Transmembrane</keyword>
<dbReference type="AlphaFoldDB" id="A0A6H0B7H8"/>
<protein>
    <submittedName>
        <fullName evidence="3">Uncharacterized protein</fullName>
    </submittedName>
</protein>
<organism evidence="3">
    <name type="scientific">Metarhizium rileyi (strain RCEF 4871)</name>
    <name type="common">Nomuraea rileyi</name>
    <dbReference type="NCBI Taxonomy" id="1649241"/>
    <lineage>
        <taxon>Eukaryota</taxon>
        <taxon>Fungi</taxon>
        <taxon>Dikarya</taxon>
        <taxon>Ascomycota</taxon>
        <taxon>Pezizomycotina</taxon>
        <taxon>Sordariomycetes</taxon>
        <taxon>Hypocreomycetidae</taxon>
        <taxon>Hypocreales</taxon>
        <taxon>Clavicipitaceae</taxon>
        <taxon>Metarhizium</taxon>
    </lineage>
</organism>
<sequence length="300" mass="35221">MMTTFKKTFCRISTIFITGLILRYFINEYINILSTLEYLDCILIFISYIINYLFIEPYINYDIYDHSLDKNEIKKLYLKDNLINFASPQNPNNQASLGTDLDGASSRNETRQASSQNNRCPHYYYDSKGISLRTPWIANHSNGKYHYYFDTRRVSQPINSEFNTNLHLDLEGWKKLTDAISYDAQHPATYVEIPVNSDTPNGILSLGIKHYGNPSDPAVLYVKYFDLIDKEHMWDIWKKELHQNKVKYQDIWKKGGTEPKFVYPNNLSIWKEMDMVMGEDISWKAVTRYLESNDSFLGRN</sequence>